<proteinExistence type="predicted"/>
<comment type="caution">
    <text evidence="1">The sequence shown here is derived from an EMBL/GenBank/DDBJ whole genome shotgun (WGS) entry which is preliminary data.</text>
</comment>
<name>A0A261U9W3_9BORD</name>
<dbReference type="Proteomes" id="UP000216885">
    <property type="component" value="Unassembled WGS sequence"/>
</dbReference>
<protein>
    <submittedName>
        <fullName evidence="1">Uncharacterized protein</fullName>
    </submittedName>
</protein>
<evidence type="ECO:0000313" key="1">
    <source>
        <dbReference type="EMBL" id="OZI57653.1"/>
    </source>
</evidence>
<dbReference type="EMBL" id="NEVQ01000012">
    <property type="protein sequence ID" value="OZI57653.1"/>
    <property type="molecule type" value="Genomic_DNA"/>
</dbReference>
<accession>A0A261U9W3</accession>
<dbReference type="AlphaFoldDB" id="A0A261U9W3"/>
<keyword evidence="2" id="KW-1185">Reference proteome</keyword>
<sequence length="130" mass="15171">MTEGFPSWVEQEIHNWARSQWEGEWPGPRRMLDEPPALCEFPPQPGHEDDIEPARIPVNHDRAKKVHVLYESLPLVEQRVIQAEYTRKAEYGDLPPHLRQDKACRVIGIGLPYYKVALGSFKQLVWRAFE</sequence>
<evidence type="ECO:0000313" key="2">
    <source>
        <dbReference type="Proteomes" id="UP000216885"/>
    </source>
</evidence>
<reference evidence="1 2" key="1">
    <citation type="submission" date="2017-05" db="EMBL/GenBank/DDBJ databases">
        <title>Complete and WGS of Bordetella genogroups.</title>
        <authorList>
            <person name="Spilker T."/>
            <person name="LiPuma J."/>
        </authorList>
    </citation>
    <scope>NUCLEOTIDE SEQUENCE [LARGE SCALE GENOMIC DNA]</scope>
    <source>
        <strain evidence="1 2">AU9919</strain>
    </source>
</reference>
<organism evidence="1 2">
    <name type="scientific">Bordetella genomosp. 4</name>
    <dbReference type="NCBI Taxonomy" id="463044"/>
    <lineage>
        <taxon>Bacteria</taxon>
        <taxon>Pseudomonadati</taxon>
        <taxon>Pseudomonadota</taxon>
        <taxon>Betaproteobacteria</taxon>
        <taxon>Burkholderiales</taxon>
        <taxon>Alcaligenaceae</taxon>
        <taxon>Bordetella</taxon>
    </lineage>
</organism>
<gene>
    <name evidence="1" type="ORF">CAL20_09765</name>
</gene>
<dbReference type="RefSeq" id="WP_094837720.1">
    <property type="nucleotide sequence ID" value="NZ_NEVQ01000012.1"/>
</dbReference>